<feature type="coiled-coil region" evidence="1">
    <location>
        <begin position="14"/>
        <end position="41"/>
    </location>
</feature>
<organism evidence="2 3">
    <name type="scientific">Streptomyces koyangensis</name>
    <dbReference type="NCBI Taxonomy" id="188770"/>
    <lineage>
        <taxon>Bacteria</taxon>
        <taxon>Bacillati</taxon>
        <taxon>Actinomycetota</taxon>
        <taxon>Actinomycetes</taxon>
        <taxon>Kitasatosporales</taxon>
        <taxon>Streptomycetaceae</taxon>
        <taxon>Streptomyces</taxon>
        <taxon>Streptomyces aurantiacus group</taxon>
    </lineage>
</organism>
<gene>
    <name evidence="2" type="ORF">G9U55_08975</name>
</gene>
<keyword evidence="1" id="KW-0175">Coiled coil</keyword>
<dbReference type="RefSeq" id="WP_203214392.1">
    <property type="nucleotide sequence ID" value="NZ_CP049945.1"/>
</dbReference>
<evidence type="ECO:0008006" key="4">
    <source>
        <dbReference type="Google" id="ProtNLM"/>
    </source>
</evidence>
<sequence>MAGDSDLIVNIDLLVESESQLKGIRRELKNLDNRKEDLREHWGHREVVGAMDEFVDNWDDYRTKMIESVESVGKLVKATIDGFTGLDAELAKELRKAQKKR</sequence>
<dbReference type="EMBL" id="CP049945">
    <property type="protein sequence ID" value="QRF02312.1"/>
    <property type="molecule type" value="Genomic_DNA"/>
</dbReference>
<dbReference type="Proteomes" id="UP000596311">
    <property type="component" value="Chromosome"/>
</dbReference>
<keyword evidence="3" id="KW-1185">Reference proteome</keyword>
<evidence type="ECO:0000256" key="1">
    <source>
        <dbReference type="SAM" id="Coils"/>
    </source>
</evidence>
<protein>
    <recommendedName>
        <fullName evidence="4">WXG100 family type VII secretion target</fullName>
    </recommendedName>
</protein>
<name>A0ABX7EBX4_9ACTN</name>
<accession>A0ABX7EBX4</accession>
<proteinExistence type="predicted"/>
<reference evidence="2 3" key="1">
    <citation type="submission" date="2020-03" db="EMBL/GenBank/DDBJ databases">
        <title>Genome mining and metabolic profiling illuminate the polycyclic tetramate macrolactams from Streptomyces koyangensis SCSIO 5802.</title>
        <authorList>
            <person name="Ding W."/>
        </authorList>
    </citation>
    <scope>NUCLEOTIDE SEQUENCE [LARGE SCALE GENOMIC DNA]</scope>
    <source>
        <strain evidence="2 3">SCSIO 5802</strain>
    </source>
</reference>
<evidence type="ECO:0000313" key="3">
    <source>
        <dbReference type="Proteomes" id="UP000596311"/>
    </source>
</evidence>
<evidence type="ECO:0000313" key="2">
    <source>
        <dbReference type="EMBL" id="QRF02312.1"/>
    </source>
</evidence>